<sequence length="634" mass="73339">MNFNSIALKMFRTNYKRYLLYFICNTFSIALFYCFAALFTNKSFMDKTSEISMVSSNVIAPSVFISIFLVLFVPFSHNAFQKLRRNDYGILMTLGMTEKEIFINILFENGMIALISIVTGLIAGTLVSMGFFGFIIYVVGIRNVTFGINLKAYVVTILFYGVIFILTVIISILQSFKMQIIDMIKERYKADKGGKSSRIVFCIGIVILIISIVLMPANNHIQRGNMWFISMLVCCGATYLILSNSEVILLFIEKRFKNFYIRNCLFLGDLKYRFHTTKKVTFTMIWLFVFAIFFMGLCTVTYPSMLESAVTYTPYHMVYLEIYGMNKISDYDLNKIFENGATKVTEQKSVEVLRGTLNVLSASKVNEVFNTDYHVAKGKFLMLYQYDLQDGYEHSFLSVPVVNIPCNDGDLALKSAGEDIRILFGDNNALSDFTLIVNEADYRQIKKASRNYEAGNIKMFKFAEWRKSGEILDKLKQKQYQVNSTIEPKYYKMSSRLGEYNLKKQSSVFLIFVETFVFLLFWASANIILYLKLQLEFEDEQRKFMSLYKMGIREVEFRNLANKNHGFMFLLPVLAGAVIAIFYIYFASEYYNRYYRWLSVGYCSIISVIIILLQTGFVKTYTNSFLKRILKGIL</sequence>
<reference evidence="8 9" key="1">
    <citation type="journal article" date="2013" name="Genome Announc.">
        <title>Draft Genome Sequence of the Cellulolytic Bacterium Clostridium papyrosolvens C7 (ATCC 700395).</title>
        <authorList>
            <person name="Zepeda V."/>
            <person name="Dassa B."/>
            <person name="Borovok I."/>
            <person name="Lamed R."/>
            <person name="Bayer E.A."/>
            <person name="Cate J.H."/>
        </authorList>
    </citation>
    <scope>NUCLEOTIDE SEQUENCE [LARGE SCALE GENOMIC DNA]</scope>
    <source>
        <strain evidence="8 9">C7</strain>
    </source>
</reference>
<dbReference type="PATRIC" id="fig|1330534.3.peg.1767"/>
<keyword evidence="4 6" id="KW-1133">Transmembrane helix</keyword>
<gene>
    <name evidence="8" type="ORF">L323_08885</name>
</gene>
<keyword evidence="3 6" id="KW-0812">Transmembrane</keyword>
<evidence type="ECO:0000313" key="9">
    <source>
        <dbReference type="Proteomes" id="UP000016860"/>
    </source>
</evidence>
<feature type="transmembrane region" description="Helical" evidence="6">
    <location>
        <begin position="227"/>
        <end position="252"/>
    </location>
</feature>
<feature type="domain" description="ABC3 transporter permease C-terminal" evidence="7">
    <location>
        <begin position="63"/>
        <end position="179"/>
    </location>
</feature>
<evidence type="ECO:0000313" key="8">
    <source>
        <dbReference type="EMBL" id="EPR12203.1"/>
    </source>
</evidence>
<comment type="similarity">
    <text evidence="6">Belongs to the ABC-4 integral membrane protein family.</text>
</comment>
<comment type="caution">
    <text evidence="8">The sequence shown here is derived from an EMBL/GenBank/DDBJ whole genome shotgun (WGS) entry which is preliminary data.</text>
</comment>
<feature type="transmembrane region" description="Helical" evidence="6">
    <location>
        <begin position="594"/>
        <end position="618"/>
    </location>
</feature>
<dbReference type="Pfam" id="PF02687">
    <property type="entry name" value="FtsX"/>
    <property type="match status" value="1"/>
</dbReference>
<evidence type="ECO:0000259" key="7">
    <source>
        <dbReference type="Pfam" id="PF02687"/>
    </source>
</evidence>
<feature type="transmembrane region" description="Helical" evidence="6">
    <location>
        <begin position="197"/>
        <end position="215"/>
    </location>
</feature>
<keyword evidence="5 6" id="KW-0472">Membrane</keyword>
<feature type="transmembrane region" description="Helical" evidence="6">
    <location>
        <begin position="112"/>
        <end position="140"/>
    </location>
</feature>
<name>U4R1Z0_9FIRM</name>
<feature type="transmembrane region" description="Helical" evidence="6">
    <location>
        <begin position="567"/>
        <end position="588"/>
    </location>
</feature>
<dbReference type="GO" id="GO:0055085">
    <property type="term" value="P:transmembrane transport"/>
    <property type="evidence" value="ECO:0007669"/>
    <property type="project" value="UniProtKB-UniRule"/>
</dbReference>
<dbReference type="PANTHER" id="PTHR46795">
    <property type="entry name" value="ABC TRANSPORTER PERMEASE-RELATED-RELATED"/>
    <property type="match status" value="1"/>
</dbReference>
<evidence type="ECO:0000256" key="1">
    <source>
        <dbReference type="ARBA" id="ARBA00004651"/>
    </source>
</evidence>
<dbReference type="AlphaFoldDB" id="U4R1Z0"/>
<evidence type="ECO:0000256" key="5">
    <source>
        <dbReference type="ARBA" id="ARBA00023136"/>
    </source>
</evidence>
<organism evidence="8 9">
    <name type="scientific">Ruminiclostridium papyrosolvens C7</name>
    <dbReference type="NCBI Taxonomy" id="1330534"/>
    <lineage>
        <taxon>Bacteria</taxon>
        <taxon>Bacillati</taxon>
        <taxon>Bacillota</taxon>
        <taxon>Clostridia</taxon>
        <taxon>Eubacteriales</taxon>
        <taxon>Oscillospiraceae</taxon>
        <taxon>Ruminiclostridium</taxon>
    </lineage>
</organism>
<dbReference type="PIRSF" id="PIRSF018968">
    <property type="entry name" value="ABC_permease_BceB"/>
    <property type="match status" value="1"/>
</dbReference>
<evidence type="ECO:0000256" key="2">
    <source>
        <dbReference type="ARBA" id="ARBA00022475"/>
    </source>
</evidence>
<dbReference type="InterPro" id="IPR003838">
    <property type="entry name" value="ABC3_permease_C"/>
</dbReference>
<feature type="transmembrane region" description="Helical" evidence="6">
    <location>
        <begin position="18"/>
        <end position="38"/>
    </location>
</feature>
<dbReference type="RefSeq" id="WP_020815319.1">
    <property type="nucleotide sequence ID" value="NZ_ATAY01000030.1"/>
</dbReference>
<feature type="transmembrane region" description="Helical" evidence="6">
    <location>
        <begin position="58"/>
        <end position="75"/>
    </location>
</feature>
<dbReference type="STRING" id="1330534.L323_08885"/>
<feature type="transmembrane region" description="Helical" evidence="6">
    <location>
        <begin position="152"/>
        <end position="176"/>
    </location>
</feature>
<dbReference type="GO" id="GO:0005886">
    <property type="term" value="C:plasma membrane"/>
    <property type="evidence" value="ECO:0007669"/>
    <property type="project" value="UniProtKB-SubCell"/>
</dbReference>
<dbReference type="InterPro" id="IPR027022">
    <property type="entry name" value="ABC_permease_BceB-typ"/>
</dbReference>
<comment type="subcellular location">
    <subcellularLocation>
        <location evidence="1 6">Cell membrane</location>
        <topology evidence="1 6">Multi-pass membrane protein</topology>
    </subcellularLocation>
</comment>
<keyword evidence="6" id="KW-0813">Transport</keyword>
<evidence type="ECO:0000256" key="4">
    <source>
        <dbReference type="ARBA" id="ARBA00022989"/>
    </source>
</evidence>
<feature type="transmembrane region" description="Helical" evidence="6">
    <location>
        <begin position="509"/>
        <end position="533"/>
    </location>
</feature>
<protein>
    <recommendedName>
        <fullName evidence="7">ABC3 transporter permease C-terminal domain-containing protein</fullName>
    </recommendedName>
</protein>
<dbReference type="PANTHER" id="PTHR46795:SF3">
    <property type="entry name" value="ABC TRANSPORTER PERMEASE"/>
    <property type="match status" value="1"/>
</dbReference>
<feature type="transmembrane region" description="Helical" evidence="6">
    <location>
        <begin position="280"/>
        <end position="302"/>
    </location>
</feature>
<evidence type="ECO:0000256" key="3">
    <source>
        <dbReference type="ARBA" id="ARBA00022692"/>
    </source>
</evidence>
<evidence type="ECO:0000256" key="6">
    <source>
        <dbReference type="PIRNR" id="PIRNR018968"/>
    </source>
</evidence>
<dbReference type="OrthoDB" id="1937696at2"/>
<dbReference type="InterPro" id="IPR052536">
    <property type="entry name" value="ABC-4_Integral_Memb_Prot"/>
</dbReference>
<dbReference type="Proteomes" id="UP000016860">
    <property type="component" value="Unassembled WGS sequence"/>
</dbReference>
<accession>U4R1Z0</accession>
<dbReference type="EMBL" id="ATAY01000030">
    <property type="protein sequence ID" value="EPR12203.1"/>
    <property type="molecule type" value="Genomic_DNA"/>
</dbReference>
<keyword evidence="2 6" id="KW-1003">Cell membrane</keyword>
<proteinExistence type="inferred from homology"/>